<feature type="transmembrane region" description="Helical" evidence="6">
    <location>
        <begin position="312"/>
        <end position="334"/>
    </location>
</feature>
<evidence type="ECO:0000256" key="1">
    <source>
        <dbReference type="ARBA" id="ARBA00004141"/>
    </source>
</evidence>
<dbReference type="GO" id="GO:0005385">
    <property type="term" value="F:zinc ion transmembrane transporter activity"/>
    <property type="evidence" value="ECO:0007669"/>
    <property type="project" value="TreeGrafter"/>
</dbReference>
<evidence type="ECO:0000256" key="2">
    <source>
        <dbReference type="ARBA" id="ARBA00022692"/>
    </source>
</evidence>
<organism evidence="7 8">
    <name type="scientific">Elliptochloris bilobata</name>
    <dbReference type="NCBI Taxonomy" id="381761"/>
    <lineage>
        <taxon>Eukaryota</taxon>
        <taxon>Viridiplantae</taxon>
        <taxon>Chlorophyta</taxon>
        <taxon>core chlorophytes</taxon>
        <taxon>Trebouxiophyceae</taxon>
        <taxon>Trebouxiophyceae incertae sedis</taxon>
        <taxon>Elliptochloris clade</taxon>
        <taxon>Elliptochloris</taxon>
    </lineage>
</organism>
<dbReference type="PANTHER" id="PTHR11040">
    <property type="entry name" value="ZINC/IRON TRANSPORTER"/>
    <property type="match status" value="1"/>
</dbReference>
<keyword evidence="4 6" id="KW-0472">Membrane</keyword>
<dbReference type="Proteomes" id="UP001445335">
    <property type="component" value="Unassembled WGS sequence"/>
</dbReference>
<accession>A0AAW1RN79</accession>
<sequence length="365" mass="37078">MVSVGLSKDEQYALLLSTLAGLSTSIGGLIAIIKRPGPALLSFLLGLAIGVMVTLSVAEMWLRNALEHGFLRVSASVACGSALYFFVQPFLPDFEEHDHGKKGTEQYPDDPPGTGAASLRHNGADASAALLGGGSMEAQTSGSGAAVEGTASATATAERLLKPRPSSGGTPTAADAAAVGEVGGAAGESTEPGGLNMAPSGIRRAEAGGRRAAAARSTELLRLGFVMALAMTLHNLPEGFAVAFSAFTDFGGIMALAIAIHNIPEGVIVAAPVYAATGSRCKAMGIAVASGLSEPLGALIALLFVKPLLTPLLLQFMLAFVGGIMMAVCALELYPEARKCGHDMRLGQGAALGTAVMAWTLYIGI</sequence>
<name>A0AAW1RN79_9CHLO</name>
<keyword evidence="3 6" id="KW-1133">Transmembrane helix</keyword>
<dbReference type="EMBL" id="JALJOU010000029">
    <property type="protein sequence ID" value="KAK9835163.1"/>
    <property type="molecule type" value="Genomic_DNA"/>
</dbReference>
<evidence type="ECO:0000256" key="5">
    <source>
        <dbReference type="SAM" id="MobiDB-lite"/>
    </source>
</evidence>
<keyword evidence="2 6" id="KW-0812">Transmembrane</keyword>
<evidence type="ECO:0000313" key="7">
    <source>
        <dbReference type="EMBL" id="KAK9835163.1"/>
    </source>
</evidence>
<protein>
    <submittedName>
        <fullName evidence="7">Uncharacterized protein</fullName>
    </submittedName>
</protein>
<dbReference type="InterPro" id="IPR003689">
    <property type="entry name" value="ZIP"/>
</dbReference>
<feature type="transmembrane region" description="Helical" evidence="6">
    <location>
        <begin position="346"/>
        <end position="364"/>
    </location>
</feature>
<evidence type="ECO:0000256" key="6">
    <source>
        <dbReference type="SAM" id="Phobius"/>
    </source>
</evidence>
<gene>
    <name evidence="7" type="ORF">WJX81_002306</name>
</gene>
<proteinExistence type="predicted"/>
<feature type="transmembrane region" description="Helical" evidence="6">
    <location>
        <begin position="40"/>
        <end position="58"/>
    </location>
</feature>
<dbReference type="Pfam" id="PF02535">
    <property type="entry name" value="Zip"/>
    <property type="match status" value="1"/>
</dbReference>
<evidence type="ECO:0000256" key="3">
    <source>
        <dbReference type="ARBA" id="ARBA00022989"/>
    </source>
</evidence>
<comment type="subcellular location">
    <subcellularLocation>
        <location evidence="1">Membrane</location>
        <topology evidence="1">Multi-pass membrane protein</topology>
    </subcellularLocation>
</comment>
<feature type="region of interest" description="Disordered" evidence="5">
    <location>
        <begin position="97"/>
        <end position="120"/>
    </location>
</feature>
<feature type="transmembrane region" description="Helical" evidence="6">
    <location>
        <begin position="12"/>
        <end position="33"/>
    </location>
</feature>
<evidence type="ECO:0000256" key="4">
    <source>
        <dbReference type="ARBA" id="ARBA00023136"/>
    </source>
</evidence>
<dbReference type="GO" id="GO:0016020">
    <property type="term" value="C:membrane"/>
    <property type="evidence" value="ECO:0007669"/>
    <property type="project" value="UniProtKB-SubCell"/>
</dbReference>
<dbReference type="AlphaFoldDB" id="A0AAW1RN79"/>
<comment type="caution">
    <text evidence="7">The sequence shown here is derived from an EMBL/GenBank/DDBJ whole genome shotgun (WGS) entry which is preliminary data.</text>
</comment>
<dbReference type="PANTHER" id="PTHR11040:SF205">
    <property type="entry name" value="ZINC TRANSPORTER ZUPT"/>
    <property type="match status" value="1"/>
</dbReference>
<keyword evidence="8" id="KW-1185">Reference proteome</keyword>
<reference evidence="7 8" key="1">
    <citation type="journal article" date="2024" name="Nat. Commun.">
        <title>Phylogenomics reveals the evolutionary origins of lichenization in chlorophyte algae.</title>
        <authorList>
            <person name="Puginier C."/>
            <person name="Libourel C."/>
            <person name="Otte J."/>
            <person name="Skaloud P."/>
            <person name="Haon M."/>
            <person name="Grisel S."/>
            <person name="Petersen M."/>
            <person name="Berrin J.G."/>
            <person name="Delaux P.M."/>
            <person name="Dal Grande F."/>
            <person name="Keller J."/>
        </authorList>
    </citation>
    <scope>NUCLEOTIDE SEQUENCE [LARGE SCALE GENOMIC DNA]</scope>
    <source>
        <strain evidence="7 8">SAG 245.80</strain>
    </source>
</reference>
<evidence type="ECO:0000313" key="8">
    <source>
        <dbReference type="Proteomes" id="UP001445335"/>
    </source>
</evidence>
<feature type="transmembrane region" description="Helical" evidence="6">
    <location>
        <begin position="286"/>
        <end position="306"/>
    </location>
</feature>